<reference evidence="1 2" key="1">
    <citation type="submission" date="2017-12" db="EMBL/GenBank/DDBJ databases">
        <authorList>
            <person name="Paulsen S."/>
            <person name="Gram L.K."/>
        </authorList>
    </citation>
    <scope>NUCLEOTIDE SEQUENCE [LARGE SCALE GENOMIC DNA]</scope>
    <source>
        <strain evidence="1 2">S2897</strain>
    </source>
</reference>
<gene>
    <name evidence="1" type="ORF">CWC05_19945</name>
</gene>
<dbReference type="SUPFAM" id="SSF51306">
    <property type="entry name" value="LexA/Signal peptidase"/>
    <property type="match status" value="1"/>
</dbReference>
<organism evidence="1 2">
    <name type="scientific">Pseudoalteromonas ruthenica</name>
    <dbReference type="NCBI Taxonomy" id="151081"/>
    <lineage>
        <taxon>Bacteria</taxon>
        <taxon>Pseudomonadati</taxon>
        <taxon>Pseudomonadota</taxon>
        <taxon>Gammaproteobacteria</taxon>
        <taxon>Alteromonadales</taxon>
        <taxon>Pseudoalteromonadaceae</taxon>
        <taxon>Pseudoalteromonas</taxon>
    </lineage>
</organism>
<name>A0A5S3YR89_9GAMM</name>
<dbReference type="InterPro" id="IPR036286">
    <property type="entry name" value="LexA/Signal_pep-like_sf"/>
</dbReference>
<protein>
    <submittedName>
        <fullName evidence="1">LexA family transcriptional repressor</fullName>
    </submittedName>
</protein>
<dbReference type="EMBL" id="PNCG01000255">
    <property type="protein sequence ID" value="TMP79417.1"/>
    <property type="molecule type" value="Genomic_DNA"/>
</dbReference>
<evidence type="ECO:0000313" key="2">
    <source>
        <dbReference type="Proteomes" id="UP000305874"/>
    </source>
</evidence>
<evidence type="ECO:0000313" key="1">
    <source>
        <dbReference type="EMBL" id="TMP79417.1"/>
    </source>
</evidence>
<dbReference type="Proteomes" id="UP000305874">
    <property type="component" value="Unassembled WGS sequence"/>
</dbReference>
<reference evidence="2" key="2">
    <citation type="submission" date="2019-06" db="EMBL/GenBank/DDBJ databases">
        <title>Co-occurence of chitin degradation, pigmentation and bioactivity in marine Pseudoalteromonas.</title>
        <authorList>
            <person name="Sonnenschein E.C."/>
            <person name="Bech P.K."/>
        </authorList>
    </citation>
    <scope>NUCLEOTIDE SEQUENCE [LARGE SCALE GENOMIC DNA]</scope>
    <source>
        <strain evidence="2">S2897</strain>
    </source>
</reference>
<comment type="caution">
    <text evidence="1">The sequence shown here is derived from an EMBL/GenBank/DDBJ whole genome shotgun (WGS) entry which is preliminary data.</text>
</comment>
<sequence length="40" mass="4538">KADSIEVISDNTDYPSWQINHENAEQHAVAGRIVWCGRNI</sequence>
<proteinExistence type="predicted"/>
<accession>A0A5S3YR89</accession>
<feature type="non-terminal residue" evidence="1">
    <location>
        <position position="1"/>
    </location>
</feature>
<dbReference type="AlphaFoldDB" id="A0A5S3YR89"/>